<reference evidence="8 9" key="1">
    <citation type="submission" date="2020-08" db="EMBL/GenBank/DDBJ databases">
        <title>Genomic Encyclopedia of Type Strains, Phase III (KMG-III): the genomes of soil and plant-associated and newly described type strains.</title>
        <authorList>
            <person name="Whitman W."/>
        </authorList>
    </citation>
    <scope>NUCLEOTIDE SEQUENCE [LARGE SCALE GENOMIC DNA]</scope>
    <source>
        <strain evidence="8 9">CECT 8305</strain>
    </source>
</reference>
<dbReference type="AlphaFoldDB" id="A0A7W9QDU0"/>
<comment type="subcellular location">
    <subcellularLocation>
        <location evidence="1">Cell membrane</location>
        <topology evidence="1">Multi-pass membrane protein</topology>
    </subcellularLocation>
</comment>
<dbReference type="PANTHER" id="PTHR14969:SF62">
    <property type="entry name" value="DECAPRENYLPHOSPHORYL-5-PHOSPHORIBOSE PHOSPHATASE RV3807C-RELATED"/>
    <property type="match status" value="1"/>
</dbReference>
<sequence>MPIRPAERAAEGDRWLVRLDKRFFETVAARNWPGAEPVLPRLSRSANHGLLWFGIAAGMAATGHRPTRKAALRGVASLALASATVNTVGKRSVRRARPLLDAVPMIRRLRRQPFTTSFPSGHSASAAAFAVGVALESRRWGAVVAPIAASVAFSRIYTGAHYPSDVIAGAALGAGAALAVRGLVPTRHQLPSAARPRTDAPALPGGRGLIIVANSGSGATSVWPPRADPLEAIREALPEAEFWMFTPEPEPDLVPEEEAAKAHAAADRDKRAGVLPTQVTEVDDAGGVAAPVALHAVPPADEPPSLTDLLEKAARRAWEVGGALGVCGGDGTVSAAATVAARTGLPLAVLPGGTFNHFAYDLGLETVDDTCRAVTAGEAVAVDLARFTPDGSSSPTHYVNTFSIGCYPELVRIREHWAGRIGSWPAEVLAAARVLRTSEPLPLVVNGASRSVWMLFAGNCSYRGVGSAPASRHDLADGLLDVRIVHGGRLPRVRLLTAALFGVLRRSPTHAEARLRRLRVDGIPEGAHLAYDGEVAPAPPGLTLDKVNEALRVYRPLEG</sequence>
<dbReference type="GO" id="GO:0016301">
    <property type="term" value="F:kinase activity"/>
    <property type="evidence" value="ECO:0007669"/>
    <property type="project" value="InterPro"/>
</dbReference>
<keyword evidence="9" id="KW-1185">Reference proteome</keyword>
<evidence type="ECO:0000256" key="1">
    <source>
        <dbReference type="ARBA" id="ARBA00004651"/>
    </source>
</evidence>
<feature type="domain" description="DAGKc" evidence="7">
    <location>
        <begin position="311"/>
        <end position="391"/>
    </location>
</feature>
<keyword evidence="6" id="KW-0472">Membrane</keyword>
<keyword evidence="3" id="KW-0812">Transmembrane</keyword>
<protein>
    <submittedName>
        <fullName evidence="8">Undecaprenyl-diphosphatase</fullName>
        <ecNumber evidence="8">3.6.1.27</ecNumber>
    </submittedName>
</protein>
<dbReference type="InterPro" id="IPR016064">
    <property type="entry name" value="NAD/diacylglycerol_kinase_sf"/>
</dbReference>
<dbReference type="InterPro" id="IPR001206">
    <property type="entry name" value="Diacylglycerol_kinase_cat_dom"/>
</dbReference>
<dbReference type="SMART" id="SM00014">
    <property type="entry name" value="acidPPc"/>
    <property type="match status" value="1"/>
</dbReference>
<dbReference type="Proteomes" id="UP000588098">
    <property type="component" value="Unassembled WGS sequence"/>
</dbReference>
<dbReference type="PROSITE" id="PS50146">
    <property type="entry name" value="DAGK"/>
    <property type="match status" value="1"/>
</dbReference>
<dbReference type="InterPro" id="IPR017438">
    <property type="entry name" value="ATP-NAD_kinase_N"/>
</dbReference>
<keyword evidence="4 8" id="KW-0378">Hydrolase</keyword>
<organism evidence="8 9">
    <name type="scientific">Streptomyces zagrosensis</name>
    <dbReference type="NCBI Taxonomy" id="1042984"/>
    <lineage>
        <taxon>Bacteria</taxon>
        <taxon>Bacillati</taxon>
        <taxon>Actinomycetota</taxon>
        <taxon>Actinomycetes</taxon>
        <taxon>Kitasatosporales</taxon>
        <taxon>Streptomycetaceae</taxon>
        <taxon>Streptomyces</taxon>
    </lineage>
</organism>
<evidence type="ECO:0000259" key="7">
    <source>
        <dbReference type="PROSITE" id="PS50146"/>
    </source>
</evidence>
<dbReference type="SUPFAM" id="SSF48317">
    <property type="entry name" value="Acid phosphatase/Vanadium-dependent haloperoxidase"/>
    <property type="match status" value="1"/>
</dbReference>
<dbReference type="EC" id="3.6.1.27" evidence="8"/>
<comment type="caution">
    <text evidence="8">The sequence shown here is derived from an EMBL/GenBank/DDBJ whole genome shotgun (WGS) entry which is preliminary data.</text>
</comment>
<evidence type="ECO:0000256" key="3">
    <source>
        <dbReference type="ARBA" id="ARBA00022692"/>
    </source>
</evidence>
<dbReference type="Pfam" id="PF01569">
    <property type="entry name" value="PAP2"/>
    <property type="match status" value="1"/>
</dbReference>
<evidence type="ECO:0000256" key="5">
    <source>
        <dbReference type="ARBA" id="ARBA00022989"/>
    </source>
</evidence>
<evidence type="ECO:0000256" key="2">
    <source>
        <dbReference type="ARBA" id="ARBA00022475"/>
    </source>
</evidence>
<evidence type="ECO:0000313" key="9">
    <source>
        <dbReference type="Proteomes" id="UP000588098"/>
    </source>
</evidence>
<dbReference type="Gene3D" id="2.60.200.40">
    <property type="match status" value="1"/>
</dbReference>
<dbReference type="Pfam" id="PF00781">
    <property type="entry name" value="DAGK_cat"/>
    <property type="match status" value="1"/>
</dbReference>
<dbReference type="InterPro" id="IPR036938">
    <property type="entry name" value="PAP2/HPO_sf"/>
</dbReference>
<dbReference type="GO" id="GO:0005886">
    <property type="term" value="C:plasma membrane"/>
    <property type="evidence" value="ECO:0007669"/>
    <property type="project" value="UniProtKB-SubCell"/>
</dbReference>
<dbReference type="InterPro" id="IPR000326">
    <property type="entry name" value="PAP2/HPO"/>
</dbReference>
<dbReference type="Gene3D" id="3.40.50.10330">
    <property type="entry name" value="Probable inorganic polyphosphate/atp-NAD kinase, domain 1"/>
    <property type="match status" value="1"/>
</dbReference>
<dbReference type="PANTHER" id="PTHR14969">
    <property type="entry name" value="SPHINGOSINE-1-PHOSPHATE PHOSPHOHYDROLASE"/>
    <property type="match status" value="1"/>
</dbReference>
<proteinExistence type="predicted"/>
<keyword evidence="2" id="KW-1003">Cell membrane</keyword>
<keyword evidence="5" id="KW-1133">Transmembrane helix</keyword>
<dbReference type="CDD" id="cd01610">
    <property type="entry name" value="PAP2_like"/>
    <property type="match status" value="1"/>
</dbReference>
<dbReference type="SUPFAM" id="SSF111331">
    <property type="entry name" value="NAD kinase/diacylglycerol kinase-like"/>
    <property type="match status" value="1"/>
</dbReference>
<name>A0A7W9QDU0_9ACTN</name>
<gene>
    <name evidence="8" type="ORF">FHS42_004471</name>
</gene>
<accession>A0A7W9QDU0</accession>
<evidence type="ECO:0000313" key="8">
    <source>
        <dbReference type="EMBL" id="MBB5937392.1"/>
    </source>
</evidence>
<evidence type="ECO:0000256" key="6">
    <source>
        <dbReference type="ARBA" id="ARBA00023136"/>
    </source>
</evidence>
<dbReference type="Gene3D" id="1.20.144.10">
    <property type="entry name" value="Phosphatidic acid phosphatase type 2/haloperoxidase"/>
    <property type="match status" value="1"/>
</dbReference>
<dbReference type="EMBL" id="JACHJL010000011">
    <property type="protein sequence ID" value="MBB5937392.1"/>
    <property type="molecule type" value="Genomic_DNA"/>
</dbReference>
<dbReference type="GO" id="GO:0050380">
    <property type="term" value="F:undecaprenyl-diphosphatase activity"/>
    <property type="evidence" value="ECO:0007669"/>
    <property type="project" value="UniProtKB-EC"/>
</dbReference>
<evidence type="ECO:0000256" key="4">
    <source>
        <dbReference type="ARBA" id="ARBA00022801"/>
    </source>
</evidence>